<dbReference type="Pfam" id="PF04082">
    <property type="entry name" value="Fungal_trans"/>
    <property type="match status" value="1"/>
</dbReference>
<evidence type="ECO:0000259" key="6">
    <source>
        <dbReference type="SMART" id="SM00906"/>
    </source>
</evidence>
<dbReference type="RefSeq" id="XP_062750530.1">
    <property type="nucleotide sequence ID" value="XM_062894577.1"/>
</dbReference>
<dbReference type="GeneID" id="87914480"/>
<keyword evidence="3" id="KW-0805">Transcription regulation</keyword>
<evidence type="ECO:0000256" key="5">
    <source>
        <dbReference type="ARBA" id="ARBA00023242"/>
    </source>
</evidence>
<keyword evidence="2" id="KW-0479">Metal-binding</keyword>
<feature type="domain" description="Xylanolytic transcriptional activator regulatory" evidence="6">
    <location>
        <begin position="255"/>
        <end position="332"/>
    </location>
</feature>
<dbReference type="CDD" id="cd00067">
    <property type="entry name" value="GAL4"/>
    <property type="match status" value="1"/>
</dbReference>
<gene>
    <name evidence="7" type="ORF">Triagg1_10498</name>
</gene>
<protein>
    <submittedName>
        <fullName evidence="7">Transcriptional regulator family: Fungal Specific TF</fullName>
    </submittedName>
</protein>
<comment type="subcellular location">
    <subcellularLocation>
        <location evidence="1">Nucleus</location>
    </subcellularLocation>
</comment>
<evidence type="ECO:0000256" key="4">
    <source>
        <dbReference type="ARBA" id="ARBA00023163"/>
    </source>
</evidence>
<dbReference type="AlphaFoldDB" id="A0AAE1LW96"/>
<reference evidence="7" key="1">
    <citation type="submission" date="2023-11" db="EMBL/GenBank/DDBJ databases">
        <title>The genome sequences of three competitors of mushroom-forming fungi.</title>
        <authorList>
            <person name="Beijen E."/>
            <person name="Ohm R.A."/>
        </authorList>
    </citation>
    <scope>NUCLEOTIDE SEQUENCE</scope>
    <source>
        <strain evidence="7">CBS 100526</strain>
    </source>
</reference>
<accession>A0AAE1LW96</accession>
<name>A0AAE1LW96_9HYPO</name>
<sequence length="562" mass="62567">MPPKVYASQACRACRYMIHSFTIASYLYPTAWVLTRFIHCSRLKRKCTREVPTCALCYRLGKTCEYAETAASESTISTRLSHIESILHVDGVSPCRSLPGISAAAFFPRPAEAFPLPFFLDSECLSPQGLNSLSWSQNPQLHQVVAEHLDDDRVALCEEYLKTVHKWLPMVSRKRLLNELNSDPAEVDGCLAIFLLCIKAFSTKDGECAKTSSWYLLARSLCSEAESAGFVSLRLVQSLVLLAVYELSHAIYPGAYLTLGRASRLGILLGIHDRKNNQLFKPAETWTLREEQRRTSWAIFLLDRLMNIETNLPFTVPEPVQDELLPINDEDWDEGKIVPSEPLFTMSFSSLTAVGSFAKMCQAAHMLGKVMSHRASKRSLQDVGSLLPEAVSLHAALSALHLSIKEYISATTSSDFSISGIISLSLCCSAQLLLYNMYGCNEPLVLIEQSRIAMETEMQSVSLHGIKSISFDVMPAIARANIECPLITQCLYHVATECAWFVREDHEPQMYSALEDVVRELKSTGEKWRIATEYLALLQQAGVLSLITVDTDASSTLTPSSR</sequence>
<dbReference type="GO" id="GO:0006351">
    <property type="term" value="P:DNA-templated transcription"/>
    <property type="evidence" value="ECO:0007669"/>
    <property type="project" value="InterPro"/>
</dbReference>
<organism evidence="7 8">
    <name type="scientific">Trichoderma aggressivum f. europaeum</name>
    <dbReference type="NCBI Taxonomy" id="173218"/>
    <lineage>
        <taxon>Eukaryota</taxon>
        <taxon>Fungi</taxon>
        <taxon>Dikarya</taxon>
        <taxon>Ascomycota</taxon>
        <taxon>Pezizomycotina</taxon>
        <taxon>Sordariomycetes</taxon>
        <taxon>Hypocreomycetidae</taxon>
        <taxon>Hypocreales</taxon>
        <taxon>Hypocreaceae</taxon>
        <taxon>Trichoderma</taxon>
    </lineage>
</organism>
<dbReference type="SUPFAM" id="SSF57701">
    <property type="entry name" value="Zn2/Cys6 DNA-binding domain"/>
    <property type="match status" value="1"/>
</dbReference>
<dbReference type="PANTHER" id="PTHR47338">
    <property type="entry name" value="ZN(II)2CYS6 TRANSCRIPTION FACTOR (EUROFUNG)-RELATED"/>
    <property type="match status" value="1"/>
</dbReference>
<proteinExistence type="predicted"/>
<dbReference type="GO" id="GO:0005634">
    <property type="term" value="C:nucleus"/>
    <property type="evidence" value="ECO:0007669"/>
    <property type="project" value="UniProtKB-SubCell"/>
</dbReference>
<dbReference type="GO" id="GO:0000981">
    <property type="term" value="F:DNA-binding transcription factor activity, RNA polymerase II-specific"/>
    <property type="evidence" value="ECO:0007669"/>
    <property type="project" value="InterPro"/>
</dbReference>
<dbReference type="Proteomes" id="UP001273209">
    <property type="component" value="Unassembled WGS sequence"/>
</dbReference>
<dbReference type="CDD" id="cd12148">
    <property type="entry name" value="fungal_TF_MHR"/>
    <property type="match status" value="1"/>
</dbReference>
<dbReference type="InterPro" id="IPR001138">
    <property type="entry name" value="Zn2Cys6_DnaBD"/>
</dbReference>
<dbReference type="EMBL" id="JAWRVG010000075">
    <property type="protein sequence ID" value="KAK4061071.1"/>
    <property type="molecule type" value="Genomic_DNA"/>
</dbReference>
<dbReference type="InterPro" id="IPR036864">
    <property type="entry name" value="Zn2-C6_fun-type_DNA-bd_sf"/>
</dbReference>
<keyword evidence="4" id="KW-0804">Transcription</keyword>
<keyword evidence="5" id="KW-0539">Nucleus</keyword>
<evidence type="ECO:0000256" key="2">
    <source>
        <dbReference type="ARBA" id="ARBA00022723"/>
    </source>
</evidence>
<dbReference type="GO" id="GO:0008270">
    <property type="term" value="F:zinc ion binding"/>
    <property type="evidence" value="ECO:0007669"/>
    <property type="project" value="InterPro"/>
</dbReference>
<dbReference type="Pfam" id="PF00172">
    <property type="entry name" value="Zn_clus"/>
    <property type="match status" value="1"/>
</dbReference>
<keyword evidence="8" id="KW-1185">Reference proteome</keyword>
<dbReference type="SMART" id="SM00906">
    <property type="entry name" value="Fungal_trans"/>
    <property type="match status" value="1"/>
</dbReference>
<evidence type="ECO:0000256" key="1">
    <source>
        <dbReference type="ARBA" id="ARBA00004123"/>
    </source>
</evidence>
<dbReference type="InterPro" id="IPR050815">
    <property type="entry name" value="TF_fung"/>
</dbReference>
<dbReference type="GO" id="GO:0003677">
    <property type="term" value="F:DNA binding"/>
    <property type="evidence" value="ECO:0007669"/>
    <property type="project" value="InterPro"/>
</dbReference>
<comment type="caution">
    <text evidence="7">The sequence shown here is derived from an EMBL/GenBank/DDBJ whole genome shotgun (WGS) entry which is preliminary data.</text>
</comment>
<dbReference type="InterPro" id="IPR007219">
    <property type="entry name" value="XnlR_reg_dom"/>
</dbReference>
<evidence type="ECO:0000313" key="8">
    <source>
        <dbReference type="Proteomes" id="UP001273209"/>
    </source>
</evidence>
<dbReference type="PANTHER" id="PTHR47338:SF20">
    <property type="entry name" value="ZN(II)2CYS6 TRANSCRIPTION FACTOR (EUROFUNG)"/>
    <property type="match status" value="1"/>
</dbReference>
<dbReference type="Gene3D" id="4.10.240.10">
    <property type="entry name" value="Zn(2)-C6 fungal-type DNA-binding domain"/>
    <property type="match status" value="1"/>
</dbReference>
<evidence type="ECO:0000313" key="7">
    <source>
        <dbReference type="EMBL" id="KAK4061071.1"/>
    </source>
</evidence>
<evidence type="ECO:0000256" key="3">
    <source>
        <dbReference type="ARBA" id="ARBA00023015"/>
    </source>
</evidence>